<comment type="subcellular location">
    <subcellularLocation>
        <location evidence="1">Golgi apparatus membrane</location>
        <topology evidence="1">Single-pass type II membrane protein</topology>
    </subcellularLocation>
</comment>
<dbReference type="PANTHER" id="PTHR11062:SF281">
    <property type="entry name" value="EXOSTOSIN-LIKE 2"/>
    <property type="match status" value="1"/>
</dbReference>
<feature type="domain" description="Exostosin GT47" evidence="6">
    <location>
        <begin position="84"/>
        <end position="191"/>
    </location>
</feature>
<dbReference type="GO" id="GO:0016757">
    <property type="term" value="F:glycosyltransferase activity"/>
    <property type="evidence" value="ECO:0007669"/>
    <property type="project" value="UniProtKB-KW"/>
</dbReference>
<dbReference type="GO" id="GO:0000139">
    <property type="term" value="C:Golgi membrane"/>
    <property type="evidence" value="ECO:0007669"/>
    <property type="project" value="UniProtKB-SubCell"/>
</dbReference>
<dbReference type="Pfam" id="PF03016">
    <property type="entry name" value="Exostosin_GT47"/>
    <property type="match status" value="1"/>
</dbReference>
<organism evidence="7">
    <name type="scientific">Fagus sylvatica</name>
    <name type="common">Beechnut</name>
    <dbReference type="NCBI Taxonomy" id="28930"/>
    <lineage>
        <taxon>Eukaryota</taxon>
        <taxon>Viridiplantae</taxon>
        <taxon>Streptophyta</taxon>
        <taxon>Embryophyta</taxon>
        <taxon>Tracheophyta</taxon>
        <taxon>Spermatophyta</taxon>
        <taxon>Magnoliopsida</taxon>
        <taxon>eudicotyledons</taxon>
        <taxon>Gunneridae</taxon>
        <taxon>Pentapetalae</taxon>
        <taxon>rosids</taxon>
        <taxon>fabids</taxon>
        <taxon>Fagales</taxon>
        <taxon>Fagaceae</taxon>
        <taxon>Fagus</taxon>
    </lineage>
</organism>
<comment type="similarity">
    <text evidence="2">Belongs to the glycosyltransferase 47 family.</text>
</comment>
<evidence type="ECO:0000256" key="4">
    <source>
        <dbReference type="ARBA" id="ARBA00022968"/>
    </source>
</evidence>
<reference evidence="7" key="1">
    <citation type="submission" date="2018-02" db="EMBL/GenBank/DDBJ databases">
        <authorList>
            <person name="Cohen D.B."/>
            <person name="Kent A.D."/>
        </authorList>
    </citation>
    <scope>NUCLEOTIDE SEQUENCE</scope>
</reference>
<protein>
    <recommendedName>
        <fullName evidence="6">Exostosin GT47 domain-containing protein</fullName>
    </recommendedName>
</protein>
<sequence>MGSISSNRGRPWMSHHTPLCTRIHQIGSLLLVLTTFFLTRLLDHSFDQISISSSRTSHAIIFTQPTPSLSLPWPDRGYGSHLYLKIYVYDEDEIDGLKPLLYGRDGKITAEACLKGQWGTQVKIHKLLLKSRYRTRKKEEADLFFVPAYVKCVRMMGGLTDKEINHTYVKVISQMPYFRRSGGRDHIFVFPR</sequence>
<evidence type="ECO:0000256" key="2">
    <source>
        <dbReference type="ARBA" id="ARBA00010271"/>
    </source>
</evidence>
<evidence type="ECO:0000256" key="3">
    <source>
        <dbReference type="ARBA" id="ARBA00022676"/>
    </source>
</evidence>
<dbReference type="InterPro" id="IPR040911">
    <property type="entry name" value="Exostosin_GT47"/>
</dbReference>
<dbReference type="AlphaFoldDB" id="A0A2N9GST2"/>
<keyword evidence="5" id="KW-0333">Golgi apparatus</keyword>
<dbReference type="PANTHER" id="PTHR11062">
    <property type="entry name" value="EXOSTOSIN HEPARAN SULFATE GLYCOSYLTRANSFERASE -RELATED"/>
    <property type="match status" value="1"/>
</dbReference>
<accession>A0A2N9GST2</accession>
<name>A0A2N9GST2_FAGSY</name>
<gene>
    <name evidence="7" type="ORF">FSB_LOCUS30283</name>
</gene>
<dbReference type="EMBL" id="OIVN01002302">
    <property type="protein sequence ID" value="SPD02401.1"/>
    <property type="molecule type" value="Genomic_DNA"/>
</dbReference>
<evidence type="ECO:0000256" key="1">
    <source>
        <dbReference type="ARBA" id="ARBA00004323"/>
    </source>
</evidence>
<evidence type="ECO:0000256" key="5">
    <source>
        <dbReference type="ARBA" id="ARBA00023034"/>
    </source>
</evidence>
<keyword evidence="3" id="KW-0328">Glycosyltransferase</keyword>
<dbReference type="InterPro" id="IPR004263">
    <property type="entry name" value="Exostosin"/>
</dbReference>
<evidence type="ECO:0000313" key="7">
    <source>
        <dbReference type="EMBL" id="SPD02401.1"/>
    </source>
</evidence>
<evidence type="ECO:0000259" key="6">
    <source>
        <dbReference type="Pfam" id="PF03016"/>
    </source>
</evidence>
<proteinExistence type="inferred from homology"/>
<keyword evidence="4" id="KW-0812">Transmembrane</keyword>
<keyword evidence="4" id="KW-0735">Signal-anchor</keyword>
<keyword evidence="3" id="KW-0808">Transferase</keyword>